<dbReference type="Proteomes" id="UP000261174">
    <property type="component" value="Unassembled WGS sequence"/>
</dbReference>
<keyword evidence="1" id="KW-0175">Coiled coil</keyword>
<comment type="caution">
    <text evidence="2">The sequence shown here is derived from an EMBL/GenBank/DDBJ whole genome shotgun (WGS) entry which is preliminary data.</text>
</comment>
<accession>A0A3E1NN48</accession>
<proteinExistence type="predicted"/>
<evidence type="ECO:0000313" key="3">
    <source>
        <dbReference type="Proteomes" id="UP000261174"/>
    </source>
</evidence>
<dbReference type="EMBL" id="QTJV01000032">
    <property type="protein sequence ID" value="RFM29228.1"/>
    <property type="molecule type" value="Genomic_DNA"/>
</dbReference>
<evidence type="ECO:0000256" key="1">
    <source>
        <dbReference type="SAM" id="Coils"/>
    </source>
</evidence>
<evidence type="ECO:0000313" key="2">
    <source>
        <dbReference type="EMBL" id="RFM29228.1"/>
    </source>
</evidence>
<gene>
    <name evidence="2" type="ORF">DXN04_33790</name>
</gene>
<sequence>TCKTSVKEREKLEQYKQLAFSAAQNGNMDMANAAIRGDNVAQISKLIDKYQNIQRKHELDVERVSQQTEQLRQEFELAKIDRKAEQDRETIRVEKYLDGQIEAMKANANIMSFDNGLSDAEKSQAEERMENARLNIERSKLSLDAQKTSVEAQLKEKELAVKLKESDDKVKIAKTNKNRYDSKSK</sequence>
<reference evidence="2 3" key="1">
    <citation type="submission" date="2018-08" db="EMBL/GenBank/DDBJ databases">
        <title>Chitinophaga sp. K20C18050901, a novel bacterium isolated from forest soil.</title>
        <authorList>
            <person name="Wang C."/>
        </authorList>
    </citation>
    <scope>NUCLEOTIDE SEQUENCE [LARGE SCALE GENOMIC DNA]</scope>
    <source>
        <strain evidence="2 3">K20C18050901</strain>
    </source>
</reference>
<protein>
    <recommendedName>
        <fullName evidence="4">Phage tail tape measure protein</fullName>
    </recommendedName>
</protein>
<evidence type="ECO:0008006" key="4">
    <source>
        <dbReference type="Google" id="ProtNLM"/>
    </source>
</evidence>
<name>A0A3E1NN48_9BACT</name>
<feature type="coiled-coil region" evidence="1">
    <location>
        <begin position="54"/>
        <end position="81"/>
    </location>
</feature>
<keyword evidence="3" id="KW-1185">Reference proteome</keyword>
<organism evidence="2 3">
    <name type="scientific">Chitinophaga silvisoli</name>
    <dbReference type="NCBI Taxonomy" id="2291814"/>
    <lineage>
        <taxon>Bacteria</taxon>
        <taxon>Pseudomonadati</taxon>
        <taxon>Bacteroidota</taxon>
        <taxon>Chitinophagia</taxon>
        <taxon>Chitinophagales</taxon>
        <taxon>Chitinophagaceae</taxon>
        <taxon>Chitinophaga</taxon>
    </lineage>
</organism>
<dbReference type="AlphaFoldDB" id="A0A3E1NN48"/>
<feature type="non-terminal residue" evidence="2">
    <location>
        <position position="1"/>
    </location>
</feature>
<dbReference type="RefSeq" id="WP_158569310.1">
    <property type="nucleotide sequence ID" value="NZ_QTJV01000032.1"/>
</dbReference>